<dbReference type="Proteomes" id="UP000774617">
    <property type="component" value="Unassembled WGS sequence"/>
</dbReference>
<accession>A0ABQ8GGM0</accession>
<feature type="compositionally biased region" description="Low complexity" evidence="1">
    <location>
        <begin position="397"/>
        <end position="406"/>
    </location>
</feature>
<proteinExistence type="predicted"/>
<feature type="compositionally biased region" description="Basic and acidic residues" evidence="1">
    <location>
        <begin position="131"/>
        <end position="141"/>
    </location>
</feature>
<evidence type="ECO:0000313" key="3">
    <source>
        <dbReference type="Proteomes" id="UP000774617"/>
    </source>
</evidence>
<dbReference type="SUPFAM" id="SSF57903">
    <property type="entry name" value="FYVE/PHD zinc finger"/>
    <property type="match status" value="1"/>
</dbReference>
<sequence length="512" mass="55532">MVVFLDFEDDSPDPFLEPYRPTDAYPLPQQQQQQQQQYHGGQPDGEPAQSSHGDERPNPNINGFSAILSCYPIVSQLASLLDLNTLHNLSRTCRQFRANLLEYRNQLVTQTLRCCNDEVPEEQPSPSSPHDAQHDWRSAPEGRRLLSGKVGKCARDMVGECRKCGVVVCRNCTSKPPPPIAFPQRLRRLCKTCANAPLPILTAPDITTPPPAGSLLSYRARSTGSTPGSSPHGSTSTLSSTPPSTSPPLFTLSSSPGAASSCGPPSPGKDIEHNNDDDEKPAFTCQAFIRSPCTCPEVVWLCQPCGHGIRTKDQQYSLGWTWRTRYSTYLGGLGAGIGEGLEGVKCGLESACRGGHDVEHEECGTAEELADIQRQLSGHGAMQTSHGISIGGGGGSSNSSSNSNAFGGTGGTAVGSPHDEWSGTSFFAQEIEGIGGRRVMKVKRRVRVGAVVKEYEDERERREPYLTREKEGANRAWCAWCARVVPSKRDARELEKWGFEGLYCGDGRTARV</sequence>
<feature type="region of interest" description="Disordered" evidence="1">
    <location>
        <begin position="380"/>
        <end position="417"/>
    </location>
</feature>
<reference evidence="2 3" key="1">
    <citation type="journal article" date="2021" name="Nat. Commun.">
        <title>Genetic determinants of endophytism in the Arabidopsis root mycobiome.</title>
        <authorList>
            <person name="Mesny F."/>
            <person name="Miyauchi S."/>
            <person name="Thiergart T."/>
            <person name="Pickel B."/>
            <person name="Atanasova L."/>
            <person name="Karlsson M."/>
            <person name="Huettel B."/>
            <person name="Barry K.W."/>
            <person name="Haridas S."/>
            <person name="Chen C."/>
            <person name="Bauer D."/>
            <person name="Andreopoulos W."/>
            <person name="Pangilinan J."/>
            <person name="LaButti K."/>
            <person name="Riley R."/>
            <person name="Lipzen A."/>
            <person name="Clum A."/>
            <person name="Drula E."/>
            <person name="Henrissat B."/>
            <person name="Kohler A."/>
            <person name="Grigoriev I.V."/>
            <person name="Martin F.M."/>
            <person name="Hacquard S."/>
        </authorList>
    </citation>
    <scope>NUCLEOTIDE SEQUENCE [LARGE SCALE GENOMIC DNA]</scope>
    <source>
        <strain evidence="2 3">MPI-SDFR-AT-0080</strain>
    </source>
</reference>
<dbReference type="EMBL" id="JAGTJR010000008">
    <property type="protein sequence ID" value="KAH7055611.1"/>
    <property type="molecule type" value="Genomic_DNA"/>
</dbReference>
<feature type="compositionally biased region" description="Acidic residues" evidence="1">
    <location>
        <begin position="1"/>
        <end position="12"/>
    </location>
</feature>
<keyword evidence="3" id="KW-1185">Reference proteome</keyword>
<dbReference type="InterPro" id="IPR011011">
    <property type="entry name" value="Znf_FYVE_PHD"/>
</dbReference>
<feature type="region of interest" description="Disordered" evidence="1">
    <location>
        <begin position="1"/>
        <end position="59"/>
    </location>
</feature>
<name>A0ABQ8GGM0_9PEZI</name>
<feature type="region of interest" description="Disordered" evidence="1">
    <location>
        <begin position="118"/>
        <end position="141"/>
    </location>
</feature>
<comment type="caution">
    <text evidence="2">The sequence shown here is derived from an EMBL/GenBank/DDBJ whole genome shotgun (WGS) entry which is preliminary data.</text>
</comment>
<evidence type="ECO:0000256" key="1">
    <source>
        <dbReference type="SAM" id="MobiDB-lite"/>
    </source>
</evidence>
<evidence type="ECO:0000313" key="2">
    <source>
        <dbReference type="EMBL" id="KAH7055611.1"/>
    </source>
</evidence>
<feature type="compositionally biased region" description="Low complexity" evidence="1">
    <location>
        <begin position="222"/>
        <end position="263"/>
    </location>
</feature>
<gene>
    <name evidence="2" type="ORF">B0J12DRAFT_655094</name>
</gene>
<feature type="region of interest" description="Disordered" evidence="1">
    <location>
        <begin position="202"/>
        <end position="277"/>
    </location>
</feature>
<organism evidence="2 3">
    <name type="scientific">Macrophomina phaseolina</name>
    <dbReference type="NCBI Taxonomy" id="35725"/>
    <lineage>
        <taxon>Eukaryota</taxon>
        <taxon>Fungi</taxon>
        <taxon>Dikarya</taxon>
        <taxon>Ascomycota</taxon>
        <taxon>Pezizomycotina</taxon>
        <taxon>Dothideomycetes</taxon>
        <taxon>Dothideomycetes incertae sedis</taxon>
        <taxon>Botryosphaeriales</taxon>
        <taxon>Botryosphaeriaceae</taxon>
        <taxon>Macrophomina</taxon>
    </lineage>
</organism>
<evidence type="ECO:0008006" key="4">
    <source>
        <dbReference type="Google" id="ProtNLM"/>
    </source>
</evidence>
<protein>
    <recommendedName>
        <fullName evidence="4">Zinc finger FYVE/PHD-type protein</fullName>
    </recommendedName>
</protein>
<dbReference type="CDD" id="cd00065">
    <property type="entry name" value="FYVE_like_SF"/>
    <property type="match status" value="1"/>
</dbReference>